<feature type="transmembrane region" description="Helical" evidence="6">
    <location>
        <begin position="590"/>
        <end position="613"/>
    </location>
</feature>
<keyword evidence="3 6" id="KW-1133">Transmembrane helix</keyword>
<dbReference type="GO" id="GO:0030026">
    <property type="term" value="P:intracellular manganese ion homeostasis"/>
    <property type="evidence" value="ECO:0007669"/>
    <property type="project" value="TreeGrafter"/>
</dbReference>
<organism evidence="7 8">
    <name type="scientific">Powellomyces hirtus</name>
    <dbReference type="NCBI Taxonomy" id="109895"/>
    <lineage>
        <taxon>Eukaryota</taxon>
        <taxon>Fungi</taxon>
        <taxon>Fungi incertae sedis</taxon>
        <taxon>Chytridiomycota</taxon>
        <taxon>Chytridiomycota incertae sedis</taxon>
        <taxon>Chytridiomycetes</taxon>
        <taxon>Spizellomycetales</taxon>
        <taxon>Powellomycetaceae</taxon>
        <taxon>Powellomyces</taxon>
    </lineage>
</organism>
<evidence type="ECO:0008006" key="9">
    <source>
        <dbReference type="Google" id="ProtNLM"/>
    </source>
</evidence>
<keyword evidence="8" id="KW-1185">Reference proteome</keyword>
<keyword evidence="2 6" id="KW-0812">Transmembrane</keyword>
<proteinExistence type="inferred from homology"/>
<dbReference type="PRINTS" id="PR00447">
    <property type="entry name" value="NATRESASSCMP"/>
</dbReference>
<dbReference type="GO" id="GO:0005886">
    <property type="term" value="C:plasma membrane"/>
    <property type="evidence" value="ECO:0007669"/>
    <property type="project" value="TreeGrafter"/>
</dbReference>
<dbReference type="GO" id="GO:0005384">
    <property type="term" value="F:manganese ion transmembrane transporter activity"/>
    <property type="evidence" value="ECO:0007669"/>
    <property type="project" value="TreeGrafter"/>
</dbReference>
<evidence type="ECO:0000256" key="4">
    <source>
        <dbReference type="ARBA" id="ARBA00023136"/>
    </source>
</evidence>
<accession>A0A507DRL5</accession>
<name>A0A507DRL5_9FUNG</name>
<evidence type="ECO:0000313" key="7">
    <source>
        <dbReference type="EMBL" id="TPX54111.1"/>
    </source>
</evidence>
<dbReference type="AlphaFoldDB" id="A0A507DRL5"/>
<evidence type="ECO:0000256" key="5">
    <source>
        <dbReference type="SAM" id="MobiDB-lite"/>
    </source>
</evidence>
<dbReference type="GO" id="GO:0034755">
    <property type="term" value="P:iron ion transmembrane transport"/>
    <property type="evidence" value="ECO:0007669"/>
    <property type="project" value="TreeGrafter"/>
</dbReference>
<dbReference type="Pfam" id="PF01566">
    <property type="entry name" value="Nramp"/>
    <property type="match status" value="2"/>
</dbReference>
<dbReference type="PANTHER" id="PTHR11706:SF101">
    <property type="entry name" value="MANGANESE TRANSPORTER SMF1"/>
    <property type="match status" value="1"/>
</dbReference>
<feature type="region of interest" description="Disordered" evidence="5">
    <location>
        <begin position="530"/>
        <end position="578"/>
    </location>
</feature>
<feature type="transmembrane region" description="Helical" evidence="6">
    <location>
        <begin position="212"/>
        <end position="232"/>
    </location>
</feature>
<dbReference type="GO" id="GO:0015086">
    <property type="term" value="F:cadmium ion transmembrane transporter activity"/>
    <property type="evidence" value="ECO:0007669"/>
    <property type="project" value="TreeGrafter"/>
</dbReference>
<comment type="caution">
    <text evidence="7">The sequence shown here is derived from an EMBL/GenBank/DDBJ whole genome shotgun (WGS) entry which is preliminary data.</text>
</comment>
<reference evidence="7 8" key="1">
    <citation type="journal article" date="2019" name="Sci. Rep.">
        <title>Comparative genomics of chytrid fungi reveal insights into the obligate biotrophic and pathogenic lifestyle of Synchytrium endobioticum.</title>
        <authorList>
            <person name="van de Vossenberg B.T.L.H."/>
            <person name="Warris S."/>
            <person name="Nguyen H.D.T."/>
            <person name="van Gent-Pelzer M.P.E."/>
            <person name="Joly D.L."/>
            <person name="van de Geest H.C."/>
            <person name="Bonants P.J.M."/>
            <person name="Smith D.S."/>
            <person name="Levesque C.A."/>
            <person name="van der Lee T.A.J."/>
        </authorList>
    </citation>
    <scope>NUCLEOTIDE SEQUENCE [LARGE SCALE GENOMIC DNA]</scope>
    <source>
        <strain evidence="7 8">CBS 809.83</strain>
    </source>
</reference>
<dbReference type="HAMAP" id="MF_00221">
    <property type="entry name" value="NRAMP"/>
    <property type="match status" value="1"/>
</dbReference>
<feature type="transmembrane region" description="Helical" evidence="6">
    <location>
        <begin position="259"/>
        <end position="277"/>
    </location>
</feature>
<comment type="subcellular location">
    <subcellularLocation>
        <location evidence="1">Membrane</location>
        <topology evidence="1">Multi-pass membrane protein</topology>
    </subcellularLocation>
</comment>
<dbReference type="STRING" id="109895.A0A507DRL5"/>
<feature type="transmembrane region" description="Helical" evidence="6">
    <location>
        <begin position="154"/>
        <end position="179"/>
    </location>
</feature>
<dbReference type="NCBIfam" id="TIGR01197">
    <property type="entry name" value="nramp"/>
    <property type="match status" value="1"/>
</dbReference>
<feature type="transmembrane region" description="Helical" evidence="6">
    <location>
        <begin position="185"/>
        <end position="205"/>
    </location>
</feature>
<gene>
    <name evidence="7" type="ORF">PhCBS80983_g06051</name>
</gene>
<feature type="region of interest" description="Disordered" evidence="5">
    <location>
        <begin position="1"/>
        <end position="29"/>
    </location>
</feature>
<evidence type="ECO:0000256" key="2">
    <source>
        <dbReference type="ARBA" id="ARBA00022692"/>
    </source>
</evidence>
<sequence length="617" mass="65775">MPSSPNKGPGLSSSSPGDTAFTEGSSTRSFGKKVNIQQSEGASSLPASVIGPTVITVDPDHTGPRRRATAVFTWKTFSKFVGPGYMVAIGYLDPGNWATDLAAGSEYGYRLLYIILLANLMAVLLQYLCIKLGVVTNRDLAQACRRHFHPWANLALYVLCELAIIATDVAEVVGTAIALKLLFGIPLPYGVCITALDVLVILVGWDVKHLKLFEGLIIMLMMTCGLCFAILVGKSNPDWSEVAKGFLPTTSVLRDPGELYIAVGIIGATVMPHNLYLHSSIVKYRSTGKGDTLGDICDIDELDSDVEDTGNMGDSASSLSSLSPPARPNNLPLTLKLTNLDSVLALTFALAINAAILIVSSANFFGTPESGGADVAELEDAYELLKQYLGWSAGTLFAVALLFAGQSSTITGTMAGQIIMEGFLGSDFKLVPWLRRLVTRVLAIGPSLAVAILQGDQGVNNLLVLSQVVLSVQLAFAVWPLVYFTSSARIMTVSIEPTSPITPFPPSVPSPTLPHDDTRVTESTPLLAAHSLPSQSQQQPPPPPQSTWRRFGRPTSTQPPPPITTTTRPEEEPGQSGDCRVVSYANSTTVTIASVVVAFFITVFNALLLIQIARGET</sequence>
<keyword evidence="4 6" id="KW-0472">Membrane</keyword>
<evidence type="ECO:0000313" key="8">
    <source>
        <dbReference type="Proteomes" id="UP000318582"/>
    </source>
</evidence>
<feature type="transmembrane region" description="Helical" evidence="6">
    <location>
        <begin position="461"/>
        <end position="484"/>
    </location>
</feature>
<evidence type="ECO:0000256" key="1">
    <source>
        <dbReference type="ARBA" id="ARBA00004141"/>
    </source>
</evidence>
<feature type="transmembrane region" description="Helical" evidence="6">
    <location>
        <begin position="385"/>
        <end position="404"/>
    </location>
</feature>
<dbReference type="NCBIfam" id="NF037982">
    <property type="entry name" value="Nramp_1"/>
    <property type="match status" value="2"/>
</dbReference>
<protein>
    <recommendedName>
        <fullName evidence="9">Natural resistance-associated macrophage protein</fullName>
    </recommendedName>
</protein>
<feature type="transmembrane region" description="Helical" evidence="6">
    <location>
        <begin position="111"/>
        <end position="134"/>
    </location>
</feature>
<dbReference type="InterPro" id="IPR001046">
    <property type="entry name" value="NRAMP_fam"/>
</dbReference>
<dbReference type="Proteomes" id="UP000318582">
    <property type="component" value="Unassembled WGS sequence"/>
</dbReference>
<evidence type="ECO:0000256" key="3">
    <source>
        <dbReference type="ARBA" id="ARBA00022989"/>
    </source>
</evidence>
<feature type="transmembrane region" description="Helical" evidence="6">
    <location>
        <begin position="343"/>
        <end position="365"/>
    </location>
</feature>
<evidence type="ECO:0000256" key="6">
    <source>
        <dbReference type="SAM" id="Phobius"/>
    </source>
</evidence>
<dbReference type="PANTHER" id="PTHR11706">
    <property type="entry name" value="SOLUTE CARRIER PROTEIN FAMILY 11 MEMBER"/>
    <property type="match status" value="1"/>
</dbReference>
<feature type="transmembrane region" description="Helical" evidence="6">
    <location>
        <begin position="437"/>
        <end position="455"/>
    </location>
</feature>
<dbReference type="EMBL" id="QEAQ01000171">
    <property type="protein sequence ID" value="TPX54111.1"/>
    <property type="molecule type" value="Genomic_DNA"/>
</dbReference>